<dbReference type="SUPFAM" id="SSF52172">
    <property type="entry name" value="CheY-like"/>
    <property type="match status" value="1"/>
</dbReference>
<dbReference type="GO" id="GO:0000156">
    <property type="term" value="F:phosphorelay response regulator activity"/>
    <property type="evidence" value="ECO:0007669"/>
    <property type="project" value="InterPro"/>
</dbReference>
<dbReference type="Gene3D" id="3.40.50.2300">
    <property type="match status" value="1"/>
</dbReference>
<dbReference type="Proteomes" id="UP000242263">
    <property type="component" value="Unassembled WGS sequence"/>
</dbReference>
<feature type="domain" description="Response regulatory" evidence="2">
    <location>
        <begin position="3"/>
        <end position="129"/>
    </location>
</feature>
<dbReference type="SMART" id="SM00448">
    <property type="entry name" value="REC"/>
    <property type="match status" value="1"/>
</dbReference>
<dbReference type="Gene3D" id="2.40.50.1020">
    <property type="entry name" value="LytTr DNA-binding domain"/>
    <property type="match status" value="1"/>
</dbReference>
<evidence type="ECO:0000259" key="3">
    <source>
        <dbReference type="PROSITE" id="PS50930"/>
    </source>
</evidence>
<feature type="domain" description="HTH LytTR-type" evidence="3">
    <location>
        <begin position="141"/>
        <end position="243"/>
    </location>
</feature>
<evidence type="ECO:0000313" key="5">
    <source>
        <dbReference type="Proteomes" id="UP000242263"/>
    </source>
</evidence>
<proteinExistence type="predicted"/>
<dbReference type="GO" id="GO:0003677">
    <property type="term" value="F:DNA binding"/>
    <property type="evidence" value="ECO:0007669"/>
    <property type="project" value="InterPro"/>
</dbReference>
<evidence type="ECO:0000256" key="1">
    <source>
        <dbReference type="PROSITE-ProRule" id="PRU00169"/>
    </source>
</evidence>
<dbReference type="Pfam" id="PF00072">
    <property type="entry name" value="Response_reg"/>
    <property type="match status" value="1"/>
</dbReference>
<dbReference type="InterPro" id="IPR046947">
    <property type="entry name" value="LytR-like"/>
</dbReference>
<dbReference type="PANTHER" id="PTHR37299:SF1">
    <property type="entry name" value="STAGE 0 SPORULATION PROTEIN A HOMOLOG"/>
    <property type="match status" value="1"/>
</dbReference>
<dbReference type="PROSITE" id="PS50930">
    <property type="entry name" value="HTH_LYTTR"/>
    <property type="match status" value="1"/>
</dbReference>
<evidence type="ECO:0000313" key="4">
    <source>
        <dbReference type="EMBL" id="PKZ15308.1"/>
    </source>
</evidence>
<name>A0A2I1M5A4_9BIFI</name>
<dbReference type="InterPro" id="IPR001789">
    <property type="entry name" value="Sig_transdc_resp-reg_receiver"/>
</dbReference>
<protein>
    <recommendedName>
        <fullName evidence="6">DNA-binding response regulator</fullName>
    </recommendedName>
</protein>
<accession>A0A2I1M5A4</accession>
<evidence type="ECO:0000259" key="2">
    <source>
        <dbReference type="PROSITE" id="PS50110"/>
    </source>
</evidence>
<dbReference type="PANTHER" id="PTHR37299">
    <property type="entry name" value="TRANSCRIPTIONAL REGULATOR-RELATED"/>
    <property type="match status" value="1"/>
</dbReference>
<sequence>MVKIALVEDTDVDAAHTQQTIERFAHSENVGIEVQRYKSAEDFLADERACSADMIFLDIEMPGEDGTGMNGMTAASVYRETLEEHGSKPIIFTTKVTQLAVKGYEVSAIGYLVKPFDYATFALTMKRALARVEMNSRDVMVTLPSSDGTHFISSRNITYIEVRDHMVYVHDANGAVYVVWGTLKEYAALLEPVDFVQCHRYCLVNLHFVAGFTDKELIIEADKTYTVGMSRGKKVAVFDALLAVKSAATHMSK</sequence>
<dbReference type="InterPro" id="IPR011006">
    <property type="entry name" value="CheY-like_superfamily"/>
</dbReference>
<evidence type="ECO:0008006" key="6">
    <source>
        <dbReference type="Google" id="ProtNLM"/>
    </source>
</evidence>
<dbReference type="AlphaFoldDB" id="A0A2I1M5A4"/>
<dbReference type="Pfam" id="PF04397">
    <property type="entry name" value="LytTR"/>
    <property type="match status" value="1"/>
</dbReference>
<dbReference type="EMBL" id="PKGU01000002">
    <property type="protein sequence ID" value="PKZ15308.1"/>
    <property type="molecule type" value="Genomic_DNA"/>
</dbReference>
<dbReference type="PROSITE" id="PS50110">
    <property type="entry name" value="RESPONSE_REGULATORY"/>
    <property type="match status" value="1"/>
</dbReference>
<gene>
    <name evidence="4" type="ORF">CYJ32_02700</name>
</gene>
<dbReference type="RefSeq" id="WP_101541278.1">
    <property type="nucleotide sequence ID" value="NZ_PKGU01000002.1"/>
</dbReference>
<organism evidence="4 5">
    <name type="scientific">Alloscardovia omnicolens</name>
    <dbReference type="NCBI Taxonomy" id="419015"/>
    <lineage>
        <taxon>Bacteria</taxon>
        <taxon>Bacillati</taxon>
        <taxon>Actinomycetota</taxon>
        <taxon>Actinomycetes</taxon>
        <taxon>Bifidobacteriales</taxon>
        <taxon>Bifidobacteriaceae</taxon>
        <taxon>Alloscardovia</taxon>
    </lineage>
</organism>
<feature type="modified residue" description="4-aspartylphosphate" evidence="1">
    <location>
        <position position="58"/>
    </location>
</feature>
<reference evidence="4 5" key="1">
    <citation type="submission" date="2017-12" db="EMBL/GenBank/DDBJ databases">
        <title>Phylogenetic diversity of female urinary microbiome.</title>
        <authorList>
            <person name="Thomas-White K."/>
            <person name="Wolfe A.J."/>
        </authorList>
    </citation>
    <scope>NUCLEOTIDE SEQUENCE [LARGE SCALE GENOMIC DNA]</scope>
    <source>
        <strain evidence="4 5">UMB0064</strain>
    </source>
</reference>
<keyword evidence="1" id="KW-0597">Phosphoprotein</keyword>
<dbReference type="SMART" id="SM00850">
    <property type="entry name" value="LytTR"/>
    <property type="match status" value="1"/>
</dbReference>
<dbReference type="InterPro" id="IPR007492">
    <property type="entry name" value="LytTR_DNA-bd_dom"/>
</dbReference>
<comment type="caution">
    <text evidence="4">The sequence shown here is derived from an EMBL/GenBank/DDBJ whole genome shotgun (WGS) entry which is preliminary data.</text>
</comment>